<dbReference type="SUPFAM" id="SSF54285">
    <property type="entry name" value="MoaD/ThiS"/>
    <property type="match status" value="1"/>
</dbReference>
<name>A0A1G8VXH7_9ACTN</name>
<keyword evidence="2" id="KW-1185">Reference proteome</keyword>
<dbReference type="Proteomes" id="UP000199155">
    <property type="component" value="Unassembled WGS sequence"/>
</dbReference>
<dbReference type="InterPro" id="IPR012675">
    <property type="entry name" value="Beta-grasp_dom_sf"/>
</dbReference>
<dbReference type="InterPro" id="IPR052045">
    <property type="entry name" value="Sulfur_Carrier/Prot_Modifier"/>
</dbReference>
<dbReference type="CDD" id="cd17040">
    <property type="entry name" value="Ubl_MoaD_like"/>
    <property type="match status" value="1"/>
</dbReference>
<protein>
    <submittedName>
        <fullName evidence="1">Molybdopterin converting factor, small subunit</fullName>
    </submittedName>
</protein>
<dbReference type="Gene3D" id="3.10.20.30">
    <property type="match status" value="1"/>
</dbReference>
<reference evidence="1 2" key="1">
    <citation type="submission" date="2016-10" db="EMBL/GenBank/DDBJ databases">
        <authorList>
            <person name="de Groot N.N."/>
        </authorList>
    </citation>
    <scope>NUCLEOTIDE SEQUENCE [LARGE SCALE GENOMIC DNA]</scope>
    <source>
        <strain evidence="1 2">CGMCC 4.5727</strain>
    </source>
</reference>
<dbReference type="AlphaFoldDB" id="A0A1G8VXH7"/>
<proteinExistence type="predicted"/>
<dbReference type="PANTHER" id="PTHR38031">
    <property type="entry name" value="SULFUR CARRIER PROTEIN SLR0821-RELATED"/>
    <property type="match status" value="1"/>
</dbReference>
<dbReference type="InterPro" id="IPR016155">
    <property type="entry name" value="Mopterin_synth/thiamin_S_b"/>
</dbReference>
<dbReference type="InterPro" id="IPR003749">
    <property type="entry name" value="ThiS/MoaD-like"/>
</dbReference>
<evidence type="ECO:0000313" key="1">
    <source>
        <dbReference type="EMBL" id="SDJ70195.1"/>
    </source>
</evidence>
<dbReference type="PANTHER" id="PTHR38031:SF1">
    <property type="entry name" value="SULFUR CARRIER PROTEIN CYSO"/>
    <property type="match status" value="1"/>
</dbReference>
<dbReference type="Pfam" id="PF02597">
    <property type="entry name" value="ThiS"/>
    <property type="match status" value="1"/>
</dbReference>
<dbReference type="OrthoDB" id="9103075at2"/>
<dbReference type="STRING" id="417292.SAMN05421806_10278"/>
<organism evidence="1 2">
    <name type="scientific">Streptomyces indicus</name>
    <dbReference type="NCBI Taxonomy" id="417292"/>
    <lineage>
        <taxon>Bacteria</taxon>
        <taxon>Bacillati</taxon>
        <taxon>Actinomycetota</taxon>
        <taxon>Actinomycetes</taxon>
        <taxon>Kitasatosporales</taxon>
        <taxon>Streptomycetaceae</taxon>
        <taxon>Streptomyces</taxon>
    </lineage>
</organism>
<gene>
    <name evidence="1" type="ORF">SAMN05421806_10278</name>
</gene>
<sequence>MQFHFSGLLLRFTGYERSVTVEADSLAEAMRSVRVRFPQLGPVLWDDEGRLRQVHRLIVNGEVVAADTDRPLRDGDEVEFLTAVAGG</sequence>
<evidence type="ECO:0000313" key="2">
    <source>
        <dbReference type="Proteomes" id="UP000199155"/>
    </source>
</evidence>
<dbReference type="RefSeq" id="WP_093607890.1">
    <property type="nucleotide sequence ID" value="NZ_FNFF01000002.1"/>
</dbReference>
<dbReference type="EMBL" id="FNFF01000002">
    <property type="protein sequence ID" value="SDJ70195.1"/>
    <property type="molecule type" value="Genomic_DNA"/>
</dbReference>
<accession>A0A1G8VXH7</accession>